<accession>A0A2I1HKG5</accession>
<sequence>MSPGWRFIYNEIKDRIWIPRCEEVKRLEEKANITKTDLKKRKNKPIETSETDETGDEDDRRKNNKKKIKTKNLEKENKNKLRKKISLVTREKITGNLVDGININNCWDTTVKISYLDS</sequence>
<evidence type="ECO:0000256" key="1">
    <source>
        <dbReference type="SAM" id="MobiDB-lite"/>
    </source>
</evidence>
<dbReference type="VEuPathDB" id="FungiDB:RhiirA1_491147"/>
<organism evidence="2 3">
    <name type="scientific">Rhizophagus irregularis</name>
    <dbReference type="NCBI Taxonomy" id="588596"/>
    <lineage>
        <taxon>Eukaryota</taxon>
        <taxon>Fungi</taxon>
        <taxon>Fungi incertae sedis</taxon>
        <taxon>Mucoromycota</taxon>
        <taxon>Glomeromycotina</taxon>
        <taxon>Glomeromycetes</taxon>
        <taxon>Glomerales</taxon>
        <taxon>Glomeraceae</taxon>
        <taxon>Rhizophagus</taxon>
    </lineage>
</organism>
<dbReference type="VEuPathDB" id="FungiDB:FUN_014110"/>
<evidence type="ECO:0000313" key="3">
    <source>
        <dbReference type="Proteomes" id="UP000234323"/>
    </source>
</evidence>
<comment type="caution">
    <text evidence="2">The sequence shown here is derived from an EMBL/GenBank/DDBJ whole genome shotgun (WGS) entry which is preliminary data.</text>
</comment>
<dbReference type="Proteomes" id="UP000234323">
    <property type="component" value="Unassembled WGS sequence"/>
</dbReference>
<keyword evidence="3" id="KW-1185">Reference proteome</keyword>
<gene>
    <name evidence="2" type="ORF">RhiirA4_482033</name>
</gene>
<protein>
    <submittedName>
        <fullName evidence="2">Uncharacterized protein</fullName>
    </submittedName>
</protein>
<feature type="region of interest" description="Disordered" evidence="1">
    <location>
        <begin position="32"/>
        <end position="77"/>
    </location>
</feature>
<dbReference type="EMBL" id="LLXI01003509">
    <property type="protein sequence ID" value="PKY59361.1"/>
    <property type="molecule type" value="Genomic_DNA"/>
</dbReference>
<dbReference type="AlphaFoldDB" id="A0A2I1HKG5"/>
<name>A0A2I1HKG5_9GLOM</name>
<proteinExistence type="predicted"/>
<reference evidence="2 3" key="1">
    <citation type="submission" date="2015-10" db="EMBL/GenBank/DDBJ databases">
        <title>Genome analyses suggest a sexual origin of heterokaryosis in a supposedly ancient asexual fungus.</title>
        <authorList>
            <person name="Ropars J."/>
            <person name="Sedzielewska K."/>
            <person name="Noel J."/>
            <person name="Charron P."/>
            <person name="Farinelli L."/>
            <person name="Marton T."/>
            <person name="Kruger M."/>
            <person name="Pelin A."/>
            <person name="Brachmann A."/>
            <person name="Corradi N."/>
        </authorList>
    </citation>
    <scope>NUCLEOTIDE SEQUENCE [LARGE SCALE GENOMIC DNA]</scope>
    <source>
        <strain evidence="2 3">A4</strain>
    </source>
</reference>
<evidence type="ECO:0000313" key="2">
    <source>
        <dbReference type="EMBL" id="PKY59361.1"/>
    </source>
</evidence>